<comment type="caution">
    <text evidence="8">The sequence shown here is derived from an EMBL/GenBank/DDBJ whole genome shotgun (WGS) entry which is preliminary data.</text>
</comment>
<feature type="domain" description="Pyridoxamine 5'-phosphate oxidase N-terminal" evidence="6">
    <location>
        <begin position="43"/>
        <end position="162"/>
    </location>
</feature>
<dbReference type="InterPro" id="IPR000659">
    <property type="entry name" value="Pyridox_Oxase"/>
</dbReference>
<evidence type="ECO:0000313" key="8">
    <source>
        <dbReference type="EMBL" id="MFC5910219.1"/>
    </source>
</evidence>
<proteinExistence type="inferred from homology"/>
<dbReference type="Gene3D" id="2.30.110.10">
    <property type="entry name" value="Electron Transport, Fmn-binding Protein, Chain A"/>
    <property type="match status" value="1"/>
</dbReference>
<dbReference type="EMBL" id="JBHSQJ010000103">
    <property type="protein sequence ID" value="MFC5910219.1"/>
    <property type="molecule type" value="Genomic_DNA"/>
</dbReference>
<dbReference type="Pfam" id="PF01243">
    <property type="entry name" value="PNPOx_N"/>
    <property type="match status" value="1"/>
</dbReference>
<dbReference type="InterPro" id="IPR019576">
    <property type="entry name" value="Pyridoxamine_oxidase_dimer_C"/>
</dbReference>
<dbReference type="PANTHER" id="PTHR10851">
    <property type="entry name" value="PYRIDOXINE-5-PHOSPHATE OXIDASE"/>
    <property type="match status" value="1"/>
</dbReference>
<evidence type="ECO:0000259" key="6">
    <source>
        <dbReference type="Pfam" id="PF01243"/>
    </source>
</evidence>
<organism evidence="8 9">
    <name type="scientific">Streptacidiphilus monticola</name>
    <dbReference type="NCBI Taxonomy" id="2161674"/>
    <lineage>
        <taxon>Bacteria</taxon>
        <taxon>Bacillati</taxon>
        <taxon>Actinomycetota</taxon>
        <taxon>Actinomycetes</taxon>
        <taxon>Kitasatosporales</taxon>
        <taxon>Streptomycetaceae</taxon>
        <taxon>Streptacidiphilus</taxon>
    </lineage>
</organism>
<dbReference type="SUPFAM" id="SSF50475">
    <property type="entry name" value="FMN-binding split barrel"/>
    <property type="match status" value="1"/>
</dbReference>
<keyword evidence="4" id="KW-0288">FMN</keyword>
<accession>A0ABW1G999</accession>
<evidence type="ECO:0000256" key="3">
    <source>
        <dbReference type="ARBA" id="ARBA00022630"/>
    </source>
</evidence>
<evidence type="ECO:0000256" key="1">
    <source>
        <dbReference type="ARBA" id="ARBA00001917"/>
    </source>
</evidence>
<dbReference type="Proteomes" id="UP001596174">
    <property type="component" value="Unassembled WGS sequence"/>
</dbReference>
<evidence type="ECO:0000313" key="9">
    <source>
        <dbReference type="Proteomes" id="UP001596174"/>
    </source>
</evidence>
<evidence type="ECO:0000256" key="2">
    <source>
        <dbReference type="ARBA" id="ARBA00007301"/>
    </source>
</evidence>
<dbReference type="InterPro" id="IPR011576">
    <property type="entry name" value="Pyridox_Oxase_N"/>
</dbReference>
<gene>
    <name evidence="8" type="ORF">ACFP3V_23730</name>
</gene>
<dbReference type="NCBIfam" id="NF004231">
    <property type="entry name" value="PRK05679.1"/>
    <property type="match status" value="1"/>
</dbReference>
<keyword evidence="3" id="KW-0285">Flavoprotein</keyword>
<evidence type="ECO:0000259" key="7">
    <source>
        <dbReference type="Pfam" id="PF10590"/>
    </source>
</evidence>
<dbReference type="PIRSF" id="PIRSF000190">
    <property type="entry name" value="Pyd_amn-ph_oxd"/>
    <property type="match status" value="1"/>
</dbReference>
<name>A0ABW1G999_9ACTN</name>
<dbReference type="RefSeq" id="WP_380586981.1">
    <property type="nucleotide sequence ID" value="NZ_JBHSQJ010000103.1"/>
</dbReference>
<evidence type="ECO:0000256" key="5">
    <source>
        <dbReference type="ARBA" id="ARBA00023002"/>
    </source>
</evidence>
<evidence type="ECO:0000256" key="4">
    <source>
        <dbReference type="ARBA" id="ARBA00022643"/>
    </source>
</evidence>
<comment type="cofactor">
    <cofactor evidence="1">
        <name>FMN</name>
        <dbReference type="ChEBI" id="CHEBI:58210"/>
    </cofactor>
</comment>
<keyword evidence="9" id="KW-1185">Reference proteome</keyword>
<comment type="similarity">
    <text evidence="2">Belongs to the pyridoxamine 5'-phosphate oxidase family.</text>
</comment>
<keyword evidence="5" id="KW-0560">Oxidoreductase</keyword>
<sequence>MSGERTVRQLLVGLPMLAPPLPRFDPEQAPKAPFPLFLDWLAAAVEAGVREPHAMVLATAEPDGGPDARVVALRDADEDGWTFAAQRHSPKHRQLQRPGRAALLFHWREQGRQIRVRGVARHADAERSVADFLARPPVSRAAGLVGRQSEPLADPAELDAAFAAALARAEADPQLVDPAHVLVTVVPDSVEFWQGDPGRAHVRLRYARGGPQGRWRRERLWP</sequence>
<protein>
    <submittedName>
        <fullName evidence="8">Pyridoxal 5'-phosphate synthase</fullName>
    </submittedName>
</protein>
<dbReference type="Pfam" id="PF10590">
    <property type="entry name" value="PNP_phzG_C"/>
    <property type="match status" value="1"/>
</dbReference>
<feature type="domain" description="Pyridoxine 5'-phosphate oxidase dimerisation C-terminal" evidence="7">
    <location>
        <begin position="184"/>
        <end position="222"/>
    </location>
</feature>
<reference evidence="9" key="1">
    <citation type="journal article" date="2019" name="Int. J. Syst. Evol. Microbiol.">
        <title>The Global Catalogue of Microorganisms (GCM) 10K type strain sequencing project: providing services to taxonomists for standard genome sequencing and annotation.</title>
        <authorList>
            <consortium name="The Broad Institute Genomics Platform"/>
            <consortium name="The Broad Institute Genome Sequencing Center for Infectious Disease"/>
            <person name="Wu L."/>
            <person name="Ma J."/>
        </authorList>
    </citation>
    <scope>NUCLEOTIDE SEQUENCE [LARGE SCALE GENOMIC DNA]</scope>
    <source>
        <strain evidence="9">JCM 4816</strain>
    </source>
</reference>
<dbReference type="PANTHER" id="PTHR10851:SF0">
    <property type="entry name" value="PYRIDOXINE-5'-PHOSPHATE OXIDASE"/>
    <property type="match status" value="1"/>
</dbReference>
<dbReference type="InterPro" id="IPR012349">
    <property type="entry name" value="Split_barrel_FMN-bd"/>
</dbReference>